<dbReference type="GO" id="GO:0042800">
    <property type="term" value="F:histone H3K4 methyltransferase activity"/>
    <property type="evidence" value="ECO:0007669"/>
    <property type="project" value="TreeGrafter"/>
</dbReference>
<dbReference type="GO" id="GO:0044547">
    <property type="term" value="F:DNA topoisomerase binding"/>
    <property type="evidence" value="ECO:0007669"/>
    <property type="project" value="TreeGrafter"/>
</dbReference>
<dbReference type="GO" id="GO:0035861">
    <property type="term" value="C:site of double-strand break"/>
    <property type="evidence" value="ECO:0007669"/>
    <property type="project" value="TreeGrafter"/>
</dbReference>
<evidence type="ECO:0000313" key="3">
    <source>
        <dbReference type="EMBL" id="CAF4103892.1"/>
    </source>
</evidence>
<dbReference type="InterPro" id="IPR036388">
    <property type="entry name" value="WH-like_DNA-bd_sf"/>
</dbReference>
<gene>
    <name evidence="3" type="ORF">GIL414_LOCUS17239</name>
    <name evidence="2" type="ORF">SMN809_LOCUS3701</name>
</gene>
<feature type="domain" description="Mos1 transposase HTH" evidence="1">
    <location>
        <begin position="13"/>
        <end position="60"/>
    </location>
</feature>
<dbReference type="GO" id="GO:0015074">
    <property type="term" value="P:DNA integration"/>
    <property type="evidence" value="ECO:0007669"/>
    <property type="project" value="TreeGrafter"/>
</dbReference>
<dbReference type="GO" id="GO:0031297">
    <property type="term" value="P:replication fork processing"/>
    <property type="evidence" value="ECO:0007669"/>
    <property type="project" value="TreeGrafter"/>
</dbReference>
<proteinExistence type="predicted"/>
<dbReference type="GO" id="GO:0006303">
    <property type="term" value="P:double-strand break repair via nonhomologous end joining"/>
    <property type="evidence" value="ECO:0007669"/>
    <property type="project" value="TreeGrafter"/>
</dbReference>
<dbReference type="GO" id="GO:0044774">
    <property type="term" value="P:mitotic DNA integrity checkpoint signaling"/>
    <property type="evidence" value="ECO:0007669"/>
    <property type="project" value="TreeGrafter"/>
</dbReference>
<dbReference type="EMBL" id="CAJOBI010000794">
    <property type="protein sequence ID" value="CAF3845410.1"/>
    <property type="molecule type" value="Genomic_DNA"/>
</dbReference>
<sequence>MEIDLESEMKLSRRELRVLLLREFRLDRKATKATSNICGTMGKDVLSIRTAQHWFHRFKNSNFELDDLPHTGRPLEVDMDLLKQRIEQDPRLTTRCLAERLGCSHITVETHLHELGKTWKYGVWIPHELSSIQL</sequence>
<accession>A0A8S2KHK3</accession>
<comment type="caution">
    <text evidence="2">The sequence shown here is derived from an EMBL/GenBank/DDBJ whole genome shotgun (WGS) entry which is preliminary data.</text>
</comment>
<evidence type="ECO:0000313" key="4">
    <source>
        <dbReference type="Proteomes" id="UP000676336"/>
    </source>
</evidence>
<protein>
    <recommendedName>
        <fullName evidence="1">Mos1 transposase HTH domain-containing protein</fullName>
    </recommendedName>
</protein>
<dbReference type="EMBL" id="CAJOBJ010008120">
    <property type="protein sequence ID" value="CAF4103892.1"/>
    <property type="molecule type" value="Genomic_DNA"/>
</dbReference>
<dbReference type="InterPro" id="IPR052709">
    <property type="entry name" value="Transposase-MT_Hybrid"/>
</dbReference>
<reference evidence="2" key="1">
    <citation type="submission" date="2021-02" db="EMBL/GenBank/DDBJ databases">
        <authorList>
            <person name="Nowell W R."/>
        </authorList>
    </citation>
    <scope>NUCLEOTIDE SEQUENCE</scope>
</reference>
<dbReference type="PANTHER" id="PTHR46060">
    <property type="entry name" value="MARINER MOS1 TRANSPOSASE-LIKE PROTEIN"/>
    <property type="match status" value="1"/>
</dbReference>
<name>A0A8S2KHK3_9BILA</name>
<dbReference type="GO" id="GO:0003697">
    <property type="term" value="F:single-stranded DNA binding"/>
    <property type="evidence" value="ECO:0007669"/>
    <property type="project" value="TreeGrafter"/>
</dbReference>
<dbReference type="Gene3D" id="1.10.10.1450">
    <property type="match status" value="1"/>
</dbReference>
<dbReference type="AlphaFoldDB" id="A0A8S2KHK3"/>
<dbReference type="GO" id="GO:0003690">
    <property type="term" value="F:double-stranded DNA binding"/>
    <property type="evidence" value="ECO:0007669"/>
    <property type="project" value="TreeGrafter"/>
</dbReference>
<dbReference type="GO" id="GO:0000014">
    <property type="term" value="F:single-stranded DNA endodeoxyribonuclease activity"/>
    <property type="evidence" value="ECO:0007669"/>
    <property type="project" value="TreeGrafter"/>
</dbReference>
<dbReference type="Pfam" id="PF17906">
    <property type="entry name" value="HTH_48"/>
    <property type="match status" value="1"/>
</dbReference>
<organism evidence="2 4">
    <name type="scientific">Rotaria magnacalcarata</name>
    <dbReference type="NCBI Taxonomy" id="392030"/>
    <lineage>
        <taxon>Eukaryota</taxon>
        <taxon>Metazoa</taxon>
        <taxon>Spiralia</taxon>
        <taxon>Gnathifera</taxon>
        <taxon>Rotifera</taxon>
        <taxon>Eurotatoria</taxon>
        <taxon>Bdelloidea</taxon>
        <taxon>Philodinida</taxon>
        <taxon>Philodinidae</taxon>
        <taxon>Rotaria</taxon>
    </lineage>
</organism>
<dbReference type="InterPro" id="IPR041426">
    <property type="entry name" value="Mos1_HTH"/>
</dbReference>
<dbReference type="Proteomes" id="UP000681720">
    <property type="component" value="Unassembled WGS sequence"/>
</dbReference>
<dbReference type="PANTHER" id="PTHR46060:SF2">
    <property type="entry name" value="HISTONE-LYSINE N-METHYLTRANSFERASE SETMAR"/>
    <property type="match status" value="1"/>
</dbReference>
<dbReference type="GO" id="GO:0000793">
    <property type="term" value="C:condensed chromosome"/>
    <property type="evidence" value="ECO:0007669"/>
    <property type="project" value="TreeGrafter"/>
</dbReference>
<dbReference type="GO" id="GO:0000729">
    <property type="term" value="P:DNA double-strand break processing"/>
    <property type="evidence" value="ECO:0007669"/>
    <property type="project" value="TreeGrafter"/>
</dbReference>
<dbReference type="GO" id="GO:0005634">
    <property type="term" value="C:nucleus"/>
    <property type="evidence" value="ECO:0007669"/>
    <property type="project" value="TreeGrafter"/>
</dbReference>
<dbReference type="Gene3D" id="1.10.10.10">
    <property type="entry name" value="Winged helix-like DNA-binding domain superfamily/Winged helix DNA-binding domain"/>
    <property type="match status" value="1"/>
</dbReference>
<dbReference type="GO" id="GO:0046975">
    <property type="term" value="F:histone H3K36 methyltransferase activity"/>
    <property type="evidence" value="ECO:0007669"/>
    <property type="project" value="TreeGrafter"/>
</dbReference>
<evidence type="ECO:0000259" key="1">
    <source>
        <dbReference type="Pfam" id="PF17906"/>
    </source>
</evidence>
<evidence type="ECO:0000313" key="2">
    <source>
        <dbReference type="EMBL" id="CAF3845410.1"/>
    </source>
</evidence>
<dbReference type="Proteomes" id="UP000676336">
    <property type="component" value="Unassembled WGS sequence"/>
</dbReference>